<feature type="transmembrane region" description="Helical" evidence="6">
    <location>
        <begin position="248"/>
        <end position="276"/>
    </location>
</feature>
<feature type="transmembrane region" description="Helical" evidence="6">
    <location>
        <begin position="444"/>
        <end position="464"/>
    </location>
</feature>
<feature type="transmembrane region" description="Helical" evidence="6">
    <location>
        <begin position="302"/>
        <end position="319"/>
    </location>
</feature>
<organism evidence="7 8">
    <name type="scientific">Methanooceanicella nereidis</name>
    <dbReference type="NCBI Taxonomy" id="2052831"/>
    <lineage>
        <taxon>Archaea</taxon>
        <taxon>Methanobacteriati</taxon>
        <taxon>Methanobacteriota</taxon>
        <taxon>Stenosarchaea group</taxon>
        <taxon>Methanomicrobia</taxon>
        <taxon>Methanocellales</taxon>
        <taxon>Methanocellaceae</taxon>
        <taxon>Methanooceanicella</taxon>
    </lineage>
</organism>
<feature type="transmembrane region" description="Helical" evidence="6">
    <location>
        <begin position="334"/>
        <end position="359"/>
    </location>
</feature>
<keyword evidence="8" id="KW-1185">Reference proteome</keyword>
<reference evidence="7 8" key="1">
    <citation type="submission" date="2017-11" db="EMBL/GenBank/DDBJ databases">
        <title>Isolation and Characterization of Family Methanocellaceae Species from Potential Methane Hydrate Area Offshore Southwestern Taiwan.</title>
        <authorList>
            <person name="Zhang W.-L."/>
            <person name="Chen W.-C."/>
            <person name="Lai M.-C."/>
            <person name="Chen S.-C."/>
        </authorList>
    </citation>
    <scope>NUCLEOTIDE SEQUENCE [LARGE SCALE GENOMIC DNA]</scope>
    <source>
        <strain evidence="7 8">CWC-04</strain>
    </source>
</reference>
<feature type="transmembrane region" description="Helical" evidence="6">
    <location>
        <begin position="380"/>
        <end position="405"/>
    </location>
</feature>
<evidence type="ECO:0000313" key="7">
    <source>
        <dbReference type="EMBL" id="MCD1296272.1"/>
    </source>
</evidence>
<comment type="caution">
    <text evidence="7">The sequence shown here is derived from an EMBL/GenBank/DDBJ whole genome shotgun (WGS) entry which is preliminary data.</text>
</comment>
<evidence type="ECO:0000256" key="5">
    <source>
        <dbReference type="ARBA" id="ARBA00023136"/>
    </source>
</evidence>
<comment type="similarity">
    <text evidence="2">Belongs to the TMEM19 family.</text>
</comment>
<feature type="transmembrane region" description="Helical" evidence="6">
    <location>
        <begin position="74"/>
        <end position="94"/>
    </location>
</feature>
<feature type="transmembrane region" description="Helical" evidence="6">
    <location>
        <begin position="21"/>
        <end position="54"/>
    </location>
</feature>
<dbReference type="InterPro" id="IPR002794">
    <property type="entry name" value="DUF92_TMEM19"/>
</dbReference>
<protein>
    <submittedName>
        <fullName evidence="7">TIGR00297 family protein</fullName>
    </submittedName>
</protein>
<accession>A0AAP2RFR4</accession>
<dbReference type="RefSeq" id="WP_230743263.1">
    <property type="nucleotide sequence ID" value="NZ_PGCK01000016.1"/>
</dbReference>
<evidence type="ECO:0000256" key="1">
    <source>
        <dbReference type="ARBA" id="ARBA00004141"/>
    </source>
</evidence>
<proteinExistence type="inferred from homology"/>
<feature type="transmembrane region" description="Helical" evidence="6">
    <location>
        <begin position="130"/>
        <end position="153"/>
    </location>
</feature>
<evidence type="ECO:0000256" key="4">
    <source>
        <dbReference type="ARBA" id="ARBA00022989"/>
    </source>
</evidence>
<feature type="transmembrane region" description="Helical" evidence="6">
    <location>
        <begin position="165"/>
        <end position="186"/>
    </location>
</feature>
<dbReference type="Proteomes" id="UP001320159">
    <property type="component" value="Unassembled WGS sequence"/>
</dbReference>
<dbReference type="PANTHER" id="PTHR13353:SF5">
    <property type="entry name" value="TRANSMEMBRANE PROTEIN 19"/>
    <property type="match status" value="1"/>
</dbReference>
<dbReference type="AlphaFoldDB" id="A0AAP2RFR4"/>
<keyword evidence="4 6" id="KW-1133">Transmembrane helix</keyword>
<keyword evidence="3 6" id="KW-0812">Transmembrane</keyword>
<feature type="transmembrane region" description="Helical" evidence="6">
    <location>
        <begin position="217"/>
        <end position="236"/>
    </location>
</feature>
<gene>
    <name evidence="7" type="ORF">CUJ83_14815</name>
</gene>
<name>A0AAP2RFR4_9EURY</name>
<sequence>MYPSLSSESKHTLGYEVKRQSAYISLGLLALLFPFMPEWLIVLGIFLGAIAIVYMPKDSFLFKALASERDREAGVLLGPLKFSFALLLLAILVVALDFPVFILAATIGTVAFGEGTAAIVNMLVSENKAIFWSVTLLILGTIFAFLFGSWVITNSDVGIQAGIDSLDFMFFLAVIGTVTGALLYTIVDEENIAVPLGAGMAMWLFSSFTYTTIPSPAAIVVAVTFPLVIGIISFKLNAADLSGALSGVLIGVLIIVFGGITWFLLFLVFFFLGALFTKYKYAYKKSLGAAESNQGSRGYKNAFGNCLAPLIFVVAYGVLGNTEMPYIGYIDKTIFLAAYLGAMATATGDTLASEIGSTYQGSPRMITTFKKVKTGTDGAVSLLGETAALFGSSAIAVIALPLGMITTLDPVLVLVTVLGGFLGTNADSLLGATLQKKKMLSNAGVNLLATFVGGIISVLIYLLLVH</sequence>
<evidence type="ECO:0000256" key="6">
    <source>
        <dbReference type="SAM" id="Phobius"/>
    </source>
</evidence>
<feature type="transmembrane region" description="Helical" evidence="6">
    <location>
        <begin position="101"/>
        <end position="124"/>
    </location>
</feature>
<dbReference type="NCBIfam" id="TIGR00297">
    <property type="entry name" value="TIGR00297 family protein"/>
    <property type="match status" value="1"/>
</dbReference>
<dbReference type="PANTHER" id="PTHR13353">
    <property type="entry name" value="TRANSMEMBRANE PROTEIN 19"/>
    <property type="match status" value="1"/>
</dbReference>
<keyword evidence="5 6" id="KW-0472">Membrane</keyword>
<feature type="transmembrane region" description="Helical" evidence="6">
    <location>
        <begin position="192"/>
        <end position="210"/>
    </location>
</feature>
<dbReference type="Pfam" id="PF01940">
    <property type="entry name" value="DUF92"/>
    <property type="match status" value="1"/>
</dbReference>
<evidence type="ECO:0000313" key="8">
    <source>
        <dbReference type="Proteomes" id="UP001320159"/>
    </source>
</evidence>
<comment type="subcellular location">
    <subcellularLocation>
        <location evidence="1">Membrane</location>
        <topology evidence="1">Multi-pass membrane protein</topology>
    </subcellularLocation>
</comment>
<feature type="transmembrane region" description="Helical" evidence="6">
    <location>
        <begin position="411"/>
        <end position="432"/>
    </location>
</feature>
<evidence type="ECO:0000256" key="3">
    <source>
        <dbReference type="ARBA" id="ARBA00022692"/>
    </source>
</evidence>
<evidence type="ECO:0000256" key="2">
    <source>
        <dbReference type="ARBA" id="ARBA00009012"/>
    </source>
</evidence>
<dbReference type="GO" id="GO:0016020">
    <property type="term" value="C:membrane"/>
    <property type="evidence" value="ECO:0007669"/>
    <property type="project" value="UniProtKB-SubCell"/>
</dbReference>
<dbReference type="EMBL" id="PGCK01000016">
    <property type="protein sequence ID" value="MCD1296272.1"/>
    <property type="molecule type" value="Genomic_DNA"/>
</dbReference>